<protein>
    <submittedName>
        <fullName evidence="1">Uncharacterized protein</fullName>
    </submittedName>
</protein>
<gene>
    <name evidence="1" type="ORF">VQ03_25505</name>
</gene>
<proteinExistence type="predicted"/>
<organism evidence="1 2">
    <name type="scientific">Methylobacterium tarhaniae</name>
    <dbReference type="NCBI Taxonomy" id="1187852"/>
    <lineage>
        <taxon>Bacteria</taxon>
        <taxon>Pseudomonadati</taxon>
        <taxon>Pseudomonadota</taxon>
        <taxon>Alphaproteobacteria</taxon>
        <taxon>Hyphomicrobiales</taxon>
        <taxon>Methylobacteriaceae</taxon>
        <taxon>Methylobacterium</taxon>
    </lineage>
</organism>
<dbReference type="OrthoDB" id="3569535at2"/>
<dbReference type="InterPro" id="IPR053838">
    <property type="entry name" value="DUF6925"/>
</dbReference>
<evidence type="ECO:0000313" key="2">
    <source>
        <dbReference type="Proteomes" id="UP000036449"/>
    </source>
</evidence>
<reference evidence="1 2" key="1">
    <citation type="submission" date="2015-03" db="EMBL/GenBank/DDBJ databases">
        <title>Genome sequencing of Methylobacterium tarhaniae DSM 25844.</title>
        <authorList>
            <person name="Chaudhry V."/>
            <person name="Patil P.B."/>
        </authorList>
    </citation>
    <scope>NUCLEOTIDE SEQUENCE [LARGE SCALE GENOMIC DNA]</scope>
    <source>
        <strain evidence="1 2">DSM 25844</strain>
    </source>
</reference>
<comment type="caution">
    <text evidence="1">The sequence shown here is derived from an EMBL/GenBank/DDBJ whole genome shotgun (WGS) entry which is preliminary data.</text>
</comment>
<dbReference type="Proteomes" id="UP000036449">
    <property type="component" value="Unassembled WGS sequence"/>
</dbReference>
<name>A0A0J6SIE0_9HYPH</name>
<dbReference type="PATRIC" id="fig|1187852.3.peg.2889"/>
<dbReference type="Pfam" id="PF21973">
    <property type="entry name" value="DUF6925"/>
    <property type="match status" value="1"/>
</dbReference>
<dbReference type="RefSeq" id="WP_048453709.1">
    <property type="nucleotide sequence ID" value="NZ_LABZ01000206.1"/>
</dbReference>
<dbReference type="AlphaFoldDB" id="A0A0J6SIE0"/>
<sequence>MSARRRPDPAALRAVLRQSLADPAVAWSLGGYGAGAPFRRRPDEPVQAPGGGRPGLVTPRGALVLAEVDALVPVAYETALGGDAWSQALALCRPLALLPPCPVPRLSEIGPDAEAACGEDRDGVLFCLGLPLRQARLLARVRGDAVRVMRAACGRPVDAALWGSLPDFGAVLVAAQGRARVEVVLPDAHPGPRAHWFDKLLRLGRLHAATAPIPAGLAPVIHLHPPHPLTEGGYDPGRHATFQGWLARWGDPALVALKDRVLAGEAVEVPGTRAARAVVRVARAQRRYLAPIRSARSRNDWTDDDAPEA</sequence>
<accession>A0A0J6SIE0</accession>
<keyword evidence="2" id="KW-1185">Reference proteome</keyword>
<dbReference type="EMBL" id="LABZ01000206">
    <property type="protein sequence ID" value="KMO33118.1"/>
    <property type="molecule type" value="Genomic_DNA"/>
</dbReference>
<evidence type="ECO:0000313" key="1">
    <source>
        <dbReference type="EMBL" id="KMO33118.1"/>
    </source>
</evidence>